<feature type="region of interest" description="Disordered" evidence="1">
    <location>
        <begin position="471"/>
        <end position="511"/>
    </location>
</feature>
<evidence type="ECO:0000313" key="5">
    <source>
        <dbReference type="Proteomes" id="UP001199816"/>
    </source>
</evidence>
<protein>
    <submittedName>
        <fullName evidence="4">TPM domain-containing protein</fullName>
    </submittedName>
</protein>
<keyword evidence="2" id="KW-1133">Transmembrane helix</keyword>
<dbReference type="InterPro" id="IPR007621">
    <property type="entry name" value="TPM_dom"/>
</dbReference>
<name>A0ABS8PSK4_9BACT</name>
<dbReference type="Proteomes" id="UP001199816">
    <property type="component" value="Unassembled WGS sequence"/>
</dbReference>
<keyword evidence="5" id="KW-1185">Reference proteome</keyword>
<reference evidence="4 5" key="1">
    <citation type="submission" date="2021-11" db="EMBL/GenBank/DDBJ databases">
        <title>Genomic of Niabella pedocola.</title>
        <authorList>
            <person name="Wu T."/>
        </authorList>
    </citation>
    <scope>NUCLEOTIDE SEQUENCE [LARGE SCALE GENOMIC DNA]</scope>
    <source>
        <strain evidence="4 5">JCM 31011</strain>
    </source>
</reference>
<dbReference type="Gene3D" id="3.10.310.50">
    <property type="match status" value="1"/>
</dbReference>
<feature type="compositionally biased region" description="Low complexity" evidence="1">
    <location>
        <begin position="475"/>
        <end position="495"/>
    </location>
</feature>
<sequence>MTHLARSLSSLFFLLWLLICLPVTAQRKWTVKEVPDPKSTPSFNYVSNPDGILSSSTVAEINGHLKRLEDSTTDQVAVVVLQSIGKKVPRDFAMELLRYWGVGRKDKNNGVLMLLVMDQRRMEFEVGYGLEGKLTDLVSKQIQEDYMVPYAKQGNYDAAVLNGVQQVVQLLSGTVIAGAYGEAVPDAAIPLDVPAQAPSYGNTPGSGGIINLYQKHVGWGGFWVLLLYVIFFLAGLKTLFEKKDRGQFFDAARPWWFLLLRFLGCYVLLPVIIFGIAGVPVNIFTGVAFFYVFALVATSVTVFRLLAQLRRKEQQGAEDDMMYFYARQLDQRWKQSIANKVLPFPLLYYRERVGQYLTRLKEGMVISDTGSEMRLQEEKQDDNYLTDAQKMEEQLKSVDYDVWAENGGKAFKLHGVLLSSKYSHCPRCNTMAYYLESDRTIEAATYSSSGVGLKVYTCKFCHYQERKEYTIPRKSQSSSGSSGSSGSSSSSSSGSSWGGGSSGGGGAGSSW</sequence>
<evidence type="ECO:0000256" key="2">
    <source>
        <dbReference type="SAM" id="Phobius"/>
    </source>
</evidence>
<evidence type="ECO:0000256" key="1">
    <source>
        <dbReference type="SAM" id="MobiDB-lite"/>
    </source>
</evidence>
<accession>A0ABS8PSK4</accession>
<feature type="transmembrane region" description="Helical" evidence="2">
    <location>
        <begin position="283"/>
        <end position="306"/>
    </location>
</feature>
<dbReference type="Pfam" id="PF04536">
    <property type="entry name" value="TPM_phosphatase"/>
    <property type="match status" value="1"/>
</dbReference>
<feature type="transmembrane region" description="Helical" evidence="2">
    <location>
        <begin position="217"/>
        <end position="236"/>
    </location>
</feature>
<feature type="transmembrane region" description="Helical" evidence="2">
    <location>
        <begin position="256"/>
        <end position="277"/>
    </location>
</feature>
<gene>
    <name evidence="4" type="ORF">LQ567_13495</name>
</gene>
<proteinExistence type="predicted"/>
<feature type="domain" description="TPM" evidence="3">
    <location>
        <begin position="46"/>
        <end position="169"/>
    </location>
</feature>
<dbReference type="RefSeq" id="WP_231005042.1">
    <property type="nucleotide sequence ID" value="NZ_JAJNEC010000005.1"/>
</dbReference>
<organism evidence="4 5">
    <name type="scientific">Niabella pedocola</name>
    <dbReference type="NCBI Taxonomy" id="1752077"/>
    <lineage>
        <taxon>Bacteria</taxon>
        <taxon>Pseudomonadati</taxon>
        <taxon>Bacteroidota</taxon>
        <taxon>Chitinophagia</taxon>
        <taxon>Chitinophagales</taxon>
        <taxon>Chitinophagaceae</taxon>
        <taxon>Niabella</taxon>
    </lineage>
</organism>
<evidence type="ECO:0000259" key="3">
    <source>
        <dbReference type="Pfam" id="PF04536"/>
    </source>
</evidence>
<dbReference type="PANTHER" id="PTHR30373">
    <property type="entry name" value="UPF0603 PROTEIN YGCG"/>
    <property type="match status" value="1"/>
</dbReference>
<comment type="caution">
    <text evidence="4">The sequence shown here is derived from an EMBL/GenBank/DDBJ whole genome shotgun (WGS) entry which is preliminary data.</text>
</comment>
<feature type="compositionally biased region" description="Gly residues" evidence="1">
    <location>
        <begin position="496"/>
        <end position="511"/>
    </location>
</feature>
<keyword evidence="2" id="KW-0812">Transmembrane</keyword>
<evidence type="ECO:0000313" key="4">
    <source>
        <dbReference type="EMBL" id="MCD2423784.1"/>
    </source>
</evidence>
<dbReference type="EMBL" id="JAJNEC010000005">
    <property type="protein sequence ID" value="MCD2423784.1"/>
    <property type="molecule type" value="Genomic_DNA"/>
</dbReference>
<dbReference type="PANTHER" id="PTHR30373:SF2">
    <property type="entry name" value="UPF0603 PROTEIN YGCG"/>
    <property type="match status" value="1"/>
</dbReference>
<keyword evidence="2" id="KW-0472">Membrane</keyword>